<dbReference type="InterPro" id="IPR000524">
    <property type="entry name" value="Tscrpt_reg_HTH_GntR"/>
</dbReference>
<dbReference type="Gene3D" id="1.10.10.10">
    <property type="entry name" value="Winged helix-like DNA-binding domain superfamily/Winged helix DNA-binding domain"/>
    <property type="match status" value="1"/>
</dbReference>
<feature type="region of interest" description="Disordered" evidence="4">
    <location>
        <begin position="1"/>
        <end position="20"/>
    </location>
</feature>
<dbReference type="Pfam" id="PF07729">
    <property type="entry name" value="FCD"/>
    <property type="match status" value="1"/>
</dbReference>
<dbReference type="RefSeq" id="WP_058979077.1">
    <property type="nucleotide sequence ID" value="NZ_BCMS01000002.1"/>
</dbReference>
<proteinExistence type="predicted"/>
<dbReference type="PANTHER" id="PTHR43537:SF44">
    <property type="entry name" value="GNTR FAMILY REGULATORY PROTEIN"/>
    <property type="match status" value="1"/>
</dbReference>
<dbReference type="SUPFAM" id="SSF46785">
    <property type="entry name" value="Winged helix' DNA-binding domain"/>
    <property type="match status" value="1"/>
</dbReference>
<evidence type="ECO:0000256" key="4">
    <source>
        <dbReference type="SAM" id="MobiDB-lite"/>
    </source>
</evidence>
<evidence type="ECO:0000259" key="5">
    <source>
        <dbReference type="PROSITE" id="PS50949"/>
    </source>
</evidence>
<evidence type="ECO:0000313" key="7">
    <source>
        <dbReference type="Proteomes" id="UP000056209"/>
    </source>
</evidence>
<protein>
    <recommendedName>
        <fullName evidence="5">HTH gntR-type domain-containing protein</fullName>
    </recommendedName>
</protein>
<dbReference type="CDD" id="cd07377">
    <property type="entry name" value="WHTH_GntR"/>
    <property type="match status" value="1"/>
</dbReference>
<dbReference type="Pfam" id="PF00392">
    <property type="entry name" value="GntR"/>
    <property type="match status" value="1"/>
</dbReference>
<dbReference type="OrthoDB" id="9799482at2"/>
<keyword evidence="3" id="KW-0804">Transcription</keyword>
<dbReference type="PRINTS" id="PR00035">
    <property type="entry name" value="HTHGNTR"/>
</dbReference>
<evidence type="ECO:0000256" key="1">
    <source>
        <dbReference type="ARBA" id="ARBA00023015"/>
    </source>
</evidence>
<dbReference type="GO" id="GO:0003700">
    <property type="term" value="F:DNA-binding transcription factor activity"/>
    <property type="evidence" value="ECO:0007669"/>
    <property type="project" value="InterPro"/>
</dbReference>
<dbReference type="AlphaFoldDB" id="A0A117DRV0"/>
<name>A0A117DRV0_9DEIO</name>
<evidence type="ECO:0000256" key="2">
    <source>
        <dbReference type="ARBA" id="ARBA00023125"/>
    </source>
</evidence>
<dbReference type="PROSITE" id="PS50949">
    <property type="entry name" value="HTH_GNTR"/>
    <property type="match status" value="1"/>
</dbReference>
<sequence>MTPRPPDLPDAPTAPGRAQQAETHLLALIRDHALPPGTPLPSEGQLSAQLGISRGMIREAYRALAARGVVSVANGRAPRVAAPHPDPLTAVLEHALLGQPASAAQVLEIRRALELQVAALAATHRTGAQAAALRRSVSAMRQAGPGTDAFIEHDLHFHTLLAGATGNPLHGVLVGALHALLARSIRGGLPHYADPAHFGALIAVHDRLAQAVETGDAEAATERMREHFALAELAVSLAGTVAPAGQPAP</sequence>
<comment type="caution">
    <text evidence="6">The sequence shown here is derived from an EMBL/GenBank/DDBJ whole genome shotgun (WGS) entry which is preliminary data.</text>
</comment>
<dbReference type="SMART" id="SM00345">
    <property type="entry name" value="HTH_GNTR"/>
    <property type="match status" value="1"/>
</dbReference>
<dbReference type="GO" id="GO:0003677">
    <property type="term" value="F:DNA binding"/>
    <property type="evidence" value="ECO:0007669"/>
    <property type="project" value="UniProtKB-KW"/>
</dbReference>
<evidence type="ECO:0000256" key="3">
    <source>
        <dbReference type="ARBA" id="ARBA00023163"/>
    </source>
</evidence>
<dbReference type="EMBL" id="BCMS01000002">
    <property type="protein sequence ID" value="GAQ23310.1"/>
    <property type="molecule type" value="Genomic_DNA"/>
</dbReference>
<dbReference type="Gene3D" id="1.20.120.530">
    <property type="entry name" value="GntR ligand-binding domain-like"/>
    <property type="match status" value="1"/>
</dbReference>
<dbReference type="InterPro" id="IPR011711">
    <property type="entry name" value="GntR_C"/>
</dbReference>
<evidence type="ECO:0000313" key="6">
    <source>
        <dbReference type="EMBL" id="GAQ23310.1"/>
    </source>
</evidence>
<gene>
    <name evidence="6" type="ORF">DEIGR_200165</name>
</gene>
<feature type="domain" description="HTH gntR-type" evidence="5">
    <location>
        <begin position="15"/>
        <end position="83"/>
    </location>
</feature>
<accession>A0A117DRV0</accession>
<keyword evidence="7" id="KW-1185">Reference proteome</keyword>
<dbReference type="PANTHER" id="PTHR43537">
    <property type="entry name" value="TRANSCRIPTIONAL REGULATOR, GNTR FAMILY"/>
    <property type="match status" value="1"/>
</dbReference>
<dbReference type="SUPFAM" id="SSF48008">
    <property type="entry name" value="GntR ligand-binding domain-like"/>
    <property type="match status" value="1"/>
</dbReference>
<dbReference type="InterPro" id="IPR008920">
    <property type="entry name" value="TF_FadR/GntR_C"/>
</dbReference>
<keyword evidence="1" id="KW-0805">Transcription regulation</keyword>
<dbReference type="Proteomes" id="UP000056209">
    <property type="component" value="Unassembled WGS sequence"/>
</dbReference>
<dbReference type="InterPro" id="IPR036388">
    <property type="entry name" value="WH-like_DNA-bd_sf"/>
</dbReference>
<keyword evidence="2" id="KW-0238">DNA-binding</keyword>
<dbReference type="SMART" id="SM00895">
    <property type="entry name" value="FCD"/>
    <property type="match status" value="1"/>
</dbReference>
<dbReference type="InterPro" id="IPR036390">
    <property type="entry name" value="WH_DNA-bd_sf"/>
</dbReference>
<organism evidence="6 7">
    <name type="scientific">Deinococcus grandis</name>
    <dbReference type="NCBI Taxonomy" id="57498"/>
    <lineage>
        <taxon>Bacteria</taxon>
        <taxon>Thermotogati</taxon>
        <taxon>Deinococcota</taxon>
        <taxon>Deinococci</taxon>
        <taxon>Deinococcales</taxon>
        <taxon>Deinococcaceae</taxon>
        <taxon>Deinococcus</taxon>
    </lineage>
</organism>
<reference evidence="7" key="1">
    <citation type="submission" date="2015-11" db="EMBL/GenBank/DDBJ databases">
        <title>Draft Genome Sequence of the Radioresistant Bacterium Deinococcus grandis, Isolated from Freshwater Fish in Japan.</title>
        <authorList>
            <person name="Satoh K."/>
            <person name="Onodera T."/>
            <person name="Omoso K."/>
            <person name="Takeda-Yano K."/>
            <person name="Katayama T."/>
            <person name="Oono Y."/>
            <person name="Narumi I."/>
        </authorList>
    </citation>
    <scope>NUCLEOTIDE SEQUENCE [LARGE SCALE GENOMIC DNA]</scope>
    <source>
        <strain evidence="7">ATCC 43672</strain>
    </source>
</reference>